<keyword evidence="1" id="KW-0472">Membrane</keyword>
<reference evidence="2 3" key="1">
    <citation type="submission" date="2015-11" db="EMBL/GenBank/DDBJ databases">
        <title>Genomic analysis of 38 Legionella species identifies large and diverse effector repertoires.</title>
        <authorList>
            <person name="Burstein D."/>
            <person name="Amaro F."/>
            <person name="Zusman T."/>
            <person name="Lifshitz Z."/>
            <person name="Cohen O."/>
            <person name="Gilbert J.A."/>
            <person name="Pupko T."/>
            <person name="Shuman H.A."/>
            <person name="Segal G."/>
        </authorList>
    </citation>
    <scope>NUCLEOTIDE SEQUENCE [LARGE SCALE GENOMIC DNA]</scope>
    <source>
        <strain evidence="2 3">PX-1-G2-E2</strain>
    </source>
</reference>
<organism evidence="2 3">
    <name type="scientific">Legionella maceachernii</name>
    <dbReference type="NCBI Taxonomy" id="466"/>
    <lineage>
        <taxon>Bacteria</taxon>
        <taxon>Pseudomonadati</taxon>
        <taxon>Pseudomonadota</taxon>
        <taxon>Gammaproteobacteria</taxon>
        <taxon>Legionellales</taxon>
        <taxon>Legionellaceae</taxon>
        <taxon>Legionella</taxon>
    </lineage>
</organism>
<keyword evidence="1" id="KW-1133">Transmembrane helix</keyword>
<keyword evidence="1" id="KW-0812">Transmembrane</keyword>
<feature type="transmembrane region" description="Helical" evidence="1">
    <location>
        <begin position="32"/>
        <end position="51"/>
    </location>
</feature>
<proteinExistence type="predicted"/>
<name>A0A0W0VVI2_9GAMM</name>
<feature type="transmembrane region" description="Helical" evidence="1">
    <location>
        <begin position="63"/>
        <end position="81"/>
    </location>
</feature>
<dbReference type="PATRIC" id="fig|466.6.peg.3002"/>
<dbReference type="EMBL" id="LNYL01000051">
    <property type="protein sequence ID" value="KTD23933.1"/>
    <property type="molecule type" value="Genomic_DNA"/>
</dbReference>
<evidence type="ECO:0000313" key="2">
    <source>
        <dbReference type="EMBL" id="KTD23933.1"/>
    </source>
</evidence>
<evidence type="ECO:0000256" key="1">
    <source>
        <dbReference type="SAM" id="Phobius"/>
    </source>
</evidence>
<gene>
    <name evidence="2" type="ORF">Lmac_2806</name>
</gene>
<dbReference type="STRING" id="466.Lmac_2806"/>
<accession>A0A0W0VVI2</accession>
<dbReference type="AlphaFoldDB" id="A0A0W0VVI2"/>
<dbReference type="RefSeq" id="WP_058453491.1">
    <property type="nucleotide sequence ID" value="NZ_CAAAIB010000008.1"/>
</dbReference>
<keyword evidence="3" id="KW-1185">Reference proteome</keyword>
<comment type="caution">
    <text evidence="2">The sequence shown here is derived from an EMBL/GenBank/DDBJ whole genome shotgun (WGS) entry which is preliminary data.</text>
</comment>
<dbReference type="OrthoDB" id="5638464at2"/>
<protein>
    <submittedName>
        <fullName evidence="2">Uncharacterized protein</fullName>
    </submittedName>
</protein>
<dbReference type="Proteomes" id="UP000054908">
    <property type="component" value="Unassembled WGS sequence"/>
</dbReference>
<evidence type="ECO:0000313" key="3">
    <source>
        <dbReference type="Proteomes" id="UP000054908"/>
    </source>
</evidence>
<sequence length="85" mass="9485">MSNADLSQQFAISFAHAADGLTVTMFANSIRFLALMLMIVAILFSINQFMADLKAQEDFLTQFAFRLIRLIIACCCFLLLLTTKG</sequence>